<sequence>MEKSRSKETFRARFYMEPDTSDSGLMTSRGGPMGGTRSTRSPGANAAVRPLPALKENVKRAISKSRQRREAQNLVKVYLANLRLKRVQTYILITPYDPVFINPLSESANAVGAGAIVAAAESGRTPMAEGFKQVKIVTALRAGTEYAEVPVPNCVLVAGSLPGVAAAEQIGMPCVVLRSRLTSRAEFPSANANENKDECVHASP</sequence>
<evidence type="ECO:0000313" key="3">
    <source>
        <dbReference type="Proteomes" id="UP000245207"/>
    </source>
</evidence>
<dbReference type="InterPro" id="IPR044999">
    <property type="entry name" value="CbbY-like"/>
</dbReference>
<accession>A0A2U1L734</accession>
<dbReference type="GO" id="GO:0016787">
    <property type="term" value="F:hydrolase activity"/>
    <property type="evidence" value="ECO:0007669"/>
    <property type="project" value="InterPro"/>
</dbReference>
<dbReference type="Gene3D" id="3.40.1000.10">
    <property type="entry name" value="Mog1/PsbP, alpha/beta/alpha sandwich"/>
    <property type="match status" value="1"/>
</dbReference>
<keyword evidence="3" id="KW-1185">Reference proteome</keyword>
<dbReference type="EMBL" id="PKPP01011079">
    <property type="protein sequence ID" value="PWA44825.1"/>
    <property type="molecule type" value="Genomic_DNA"/>
</dbReference>
<proteinExistence type="predicted"/>
<organism evidence="2 3">
    <name type="scientific">Artemisia annua</name>
    <name type="common">Sweet wormwood</name>
    <dbReference type="NCBI Taxonomy" id="35608"/>
    <lineage>
        <taxon>Eukaryota</taxon>
        <taxon>Viridiplantae</taxon>
        <taxon>Streptophyta</taxon>
        <taxon>Embryophyta</taxon>
        <taxon>Tracheophyta</taxon>
        <taxon>Spermatophyta</taxon>
        <taxon>Magnoliopsida</taxon>
        <taxon>eudicotyledons</taxon>
        <taxon>Gunneridae</taxon>
        <taxon>Pentapetalae</taxon>
        <taxon>asterids</taxon>
        <taxon>campanulids</taxon>
        <taxon>Asterales</taxon>
        <taxon>Asteraceae</taxon>
        <taxon>Asteroideae</taxon>
        <taxon>Anthemideae</taxon>
        <taxon>Artemisiinae</taxon>
        <taxon>Artemisia</taxon>
    </lineage>
</organism>
<protein>
    <submittedName>
        <fullName evidence="2">Mog1/PsbP, alpha/beta/alpha sandwich</fullName>
    </submittedName>
</protein>
<evidence type="ECO:0000313" key="2">
    <source>
        <dbReference type="EMBL" id="PWA44825.1"/>
    </source>
</evidence>
<feature type="region of interest" description="Disordered" evidence="1">
    <location>
        <begin position="1"/>
        <end position="46"/>
    </location>
</feature>
<name>A0A2U1L734_ARTAN</name>
<comment type="caution">
    <text evidence="2">The sequence shown here is derived from an EMBL/GenBank/DDBJ whole genome shotgun (WGS) entry which is preliminary data.</text>
</comment>
<dbReference type="AlphaFoldDB" id="A0A2U1L734"/>
<dbReference type="PANTHER" id="PTHR42896">
    <property type="entry name" value="XYLULOSE-1,5-BISPHOSPHATE (XUBP) PHOSPHATASE"/>
    <property type="match status" value="1"/>
</dbReference>
<dbReference type="Proteomes" id="UP000245207">
    <property type="component" value="Unassembled WGS sequence"/>
</dbReference>
<gene>
    <name evidence="2" type="ORF">CTI12_AA523040</name>
</gene>
<evidence type="ECO:0000256" key="1">
    <source>
        <dbReference type="SAM" id="MobiDB-lite"/>
    </source>
</evidence>
<dbReference type="STRING" id="35608.A0A2U1L734"/>
<reference evidence="2 3" key="1">
    <citation type="journal article" date="2018" name="Mol. Plant">
        <title>The genome of Artemisia annua provides insight into the evolution of Asteraceae family and artemisinin biosynthesis.</title>
        <authorList>
            <person name="Shen Q."/>
            <person name="Zhang L."/>
            <person name="Liao Z."/>
            <person name="Wang S."/>
            <person name="Yan T."/>
            <person name="Shi P."/>
            <person name="Liu M."/>
            <person name="Fu X."/>
            <person name="Pan Q."/>
            <person name="Wang Y."/>
            <person name="Lv Z."/>
            <person name="Lu X."/>
            <person name="Zhang F."/>
            <person name="Jiang W."/>
            <person name="Ma Y."/>
            <person name="Chen M."/>
            <person name="Hao X."/>
            <person name="Li L."/>
            <person name="Tang Y."/>
            <person name="Lv G."/>
            <person name="Zhou Y."/>
            <person name="Sun X."/>
            <person name="Brodelius P.E."/>
            <person name="Rose J.K.C."/>
            <person name="Tang K."/>
        </authorList>
    </citation>
    <scope>NUCLEOTIDE SEQUENCE [LARGE SCALE GENOMIC DNA]</scope>
    <source>
        <strain evidence="3">cv. Huhao1</strain>
        <tissue evidence="2">Leaf</tissue>
    </source>
</reference>
<dbReference type="PANTHER" id="PTHR42896:SF3">
    <property type="entry name" value="PROTEIN, PUTATIVE, EXPRESSED-RELATED"/>
    <property type="match status" value="1"/>
</dbReference>
<feature type="compositionally biased region" description="Basic and acidic residues" evidence="1">
    <location>
        <begin position="1"/>
        <end position="16"/>
    </location>
</feature>
<dbReference type="OrthoDB" id="545219at2759"/>
<dbReference type="SUPFAM" id="SSF55724">
    <property type="entry name" value="Mog1p/PsbP-like"/>
    <property type="match status" value="1"/>
</dbReference>
<dbReference type="InterPro" id="IPR016123">
    <property type="entry name" value="Mog1/PsbP_a/b/a-sand"/>
</dbReference>